<keyword evidence="5" id="KW-1003">Cell membrane</keyword>
<evidence type="ECO:0000256" key="3">
    <source>
        <dbReference type="ARBA" id="ARBA00010067"/>
    </source>
</evidence>
<evidence type="ECO:0000256" key="8">
    <source>
        <dbReference type="SAM" id="MobiDB-lite"/>
    </source>
</evidence>
<sequence length="200" mass="22812">MGDIRRRRRISLDLPIRCSEQVHNLYHDHPVKQEVITTTERTGNVRHKKPSSPGGKLNGFLKSLFNQEGSKKSKPKSKATDGEVEEEIPEGGWITRRRRRSSISHFLSSSKSTSTTTTTSSKSSGFRTPPYLDTPTKNYNQFLNFTSATKQVEELEEKKINKELSWLHEKLKNYELSRGGLPVYETTSVANINNIYKLSL</sequence>
<comment type="subcellular location">
    <subcellularLocation>
        <location evidence="2">Cell membrane</location>
    </subcellularLocation>
</comment>
<feature type="compositionally biased region" description="Low complexity" evidence="8">
    <location>
        <begin position="103"/>
        <end position="128"/>
    </location>
</feature>
<evidence type="ECO:0000256" key="6">
    <source>
        <dbReference type="ARBA" id="ARBA00023136"/>
    </source>
</evidence>
<protein>
    <submittedName>
        <fullName evidence="9">(rape) hypothetical protein</fullName>
    </submittedName>
</protein>
<proteinExistence type="inferred from homology"/>
<feature type="region of interest" description="Disordered" evidence="8">
    <location>
        <begin position="40"/>
        <end position="133"/>
    </location>
</feature>
<evidence type="ECO:0000256" key="5">
    <source>
        <dbReference type="ARBA" id="ARBA00022475"/>
    </source>
</evidence>
<keyword evidence="4" id="KW-0813">Transport</keyword>
<keyword evidence="7" id="KW-0927">Auxin signaling pathway</keyword>
<organism evidence="9">
    <name type="scientific">Brassica napus</name>
    <name type="common">Rape</name>
    <dbReference type="NCBI Taxonomy" id="3708"/>
    <lineage>
        <taxon>Eukaryota</taxon>
        <taxon>Viridiplantae</taxon>
        <taxon>Streptophyta</taxon>
        <taxon>Embryophyta</taxon>
        <taxon>Tracheophyta</taxon>
        <taxon>Spermatophyta</taxon>
        <taxon>Magnoliopsida</taxon>
        <taxon>eudicotyledons</taxon>
        <taxon>Gunneridae</taxon>
        <taxon>Pentapetalae</taxon>
        <taxon>rosids</taxon>
        <taxon>malvids</taxon>
        <taxon>Brassicales</taxon>
        <taxon>Brassicaceae</taxon>
        <taxon>Brassiceae</taxon>
        <taxon>Brassica</taxon>
    </lineage>
</organism>
<evidence type="ECO:0000256" key="7">
    <source>
        <dbReference type="ARBA" id="ARBA00023294"/>
    </source>
</evidence>
<dbReference type="Gramene" id="CDY04267">
    <property type="protein sequence ID" value="CDY04267"/>
    <property type="gene ID" value="GSBRNA2T00118009001"/>
</dbReference>
<name>A0A816QLV8_BRANA</name>
<evidence type="ECO:0000256" key="1">
    <source>
        <dbReference type="ARBA" id="ARBA00002281"/>
    </source>
</evidence>
<dbReference type="PANTHER" id="PTHR33541:SF11">
    <property type="entry name" value="PROTEIN BIG GRAIN 1-LIKE E"/>
    <property type="match status" value="1"/>
</dbReference>
<dbReference type="AlphaFoldDB" id="A0A816QLV8"/>
<dbReference type="Proteomes" id="UP001295469">
    <property type="component" value="Chromosome C06"/>
</dbReference>
<dbReference type="InterPro" id="IPR039621">
    <property type="entry name" value="BG1-like"/>
</dbReference>
<dbReference type="OMA" id="HNLYHDH"/>
<evidence type="ECO:0000256" key="4">
    <source>
        <dbReference type="ARBA" id="ARBA00022448"/>
    </source>
</evidence>
<evidence type="ECO:0000313" key="9">
    <source>
        <dbReference type="EMBL" id="CAF2062025.1"/>
    </source>
</evidence>
<accession>A0A816QLV8</accession>
<dbReference type="GO" id="GO:0009734">
    <property type="term" value="P:auxin-activated signaling pathway"/>
    <property type="evidence" value="ECO:0007669"/>
    <property type="project" value="UniProtKB-KW"/>
</dbReference>
<comment type="function">
    <text evidence="1">Involved in auxin transport. Regulator of the auxin signaling pathway.</text>
</comment>
<reference evidence="9" key="1">
    <citation type="submission" date="2021-01" db="EMBL/GenBank/DDBJ databases">
        <authorList>
            <consortium name="Genoscope - CEA"/>
            <person name="William W."/>
        </authorList>
    </citation>
    <scope>NUCLEOTIDE SEQUENCE</scope>
</reference>
<comment type="similarity">
    <text evidence="3">Belongs to the BIG GRAIN 1 (BG1) plant protein family.</text>
</comment>
<dbReference type="EMBL" id="HG994370">
    <property type="protein sequence ID" value="CAF2062025.1"/>
    <property type="molecule type" value="Genomic_DNA"/>
</dbReference>
<dbReference type="PANTHER" id="PTHR33541">
    <property type="entry name" value="PROTEIN BIG GRAIN 1-LIKE A-RELATED"/>
    <property type="match status" value="1"/>
</dbReference>
<keyword evidence="6" id="KW-0472">Membrane</keyword>
<evidence type="ECO:0000256" key="2">
    <source>
        <dbReference type="ARBA" id="ARBA00004236"/>
    </source>
</evidence>
<dbReference type="GO" id="GO:0005886">
    <property type="term" value="C:plasma membrane"/>
    <property type="evidence" value="ECO:0007669"/>
    <property type="project" value="UniProtKB-SubCell"/>
</dbReference>
<gene>
    <name evidence="9" type="ORF">DARMORV10_C06P37150.1</name>
</gene>